<dbReference type="Proteomes" id="UP000716004">
    <property type="component" value="Unassembled WGS sequence"/>
</dbReference>
<proteinExistence type="predicted"/>
<sequence length="131" mass="14955">MTQKLPAERNVCARNALAALPVDGDTVQTRSGSRKSRMLNGWVLMDRMDGREEWLTASEIATFVYCERKFHYSVSPPPGYVESERSIMRKSRGALFHQKKELRARLKYAVWPALLLLGIISLILAVAVWIY</sequence>
<name>A0A8J8CEI4_9ARCH</name>
<keyword evidence="1" id="KW-1133">Transmembrane helix</keyword>
<evidence type="ECO:0000313" key="3">
    <source>
        <dbReference type="Proteomes" id="UP000716004"/>
    </source>
</evidence>
<keyword evidence="1" id="KW-0812">Transmembrane</keyword>
<reference evidence="2" key="1">
    <citation type="submission" date="2021-04" db="EMBL/GenBank/DDBJ databases">
        <title>Genomic insights into ecological role and evolution of a novel Thermoplasmata order Candidatus Sysuiplasmatales.</title>
        <authorList>
            <person name="Yuan Y."/>
        </authorList>
    </citation>
    <scope>NUCLEOTIDE SEQUENCE</scope>
    <source>
        <strain evidence="2">YP2-bin.285</strain>
    </source>
</reference>
<comment type="caution">
    <text evidence="2">The sequence shown here is derived from an EMBL/GenBank/DDBJ whole genome shotgun (WGS) entry which is preliminary data.</text>
</comment>
<accession>A0A8J8CEI4</accession>
<feature type="transmembrane region" description="Helical" evidence="1">
    <location>
        <begin position="108"/>
        <end position="130"/>
    </location>
</feature>
<dbReference type="AlphaFoldDB" id="A0A8J8CEI4"/>
<protein>
    <submittedName>
        <fullName evidence="2">Uncharacterized protein</fullName>
    </submittedName>
</protein>
<evidence type="ECO:0000256" key="1">
    <source>
        <dbReference type="SAM" id="Phobius"/>
    </source>
</evidence>
<gene>
    <name evidence="2" type="ORF">J9259_06635</name>
</gene>
<dbReference type="EMBL" id="JAGVSJ010000016">
    <property type="protein sequence ID" value="MBX8632175.1"/>
    <property type="molecule type" value="Genomic_DNA"/>
</dbReference>
<organism evidence="2 3">
    <name type="scientific">Candidatus Sysuiplasma superficiale</name>
    <dbReference type="NCBI Taxonomy" id="2823368"/>
    <lineage>
        <taxon>Archaea</taxon>
        <taxon>Methanobacteriati</taxon>
        <taxon>Thermoplasmatota</taxon>
        <taxon>Thermoplasmata</taxon>
        <taxon>Candidatus Sysuiplasmatales</taxon>
        <taxon>Candidatus Sysuiplasmataceae</taxon>
        <taxon>Candidatus Sysuiplasma</taxon>
    </lineage>
</organism>
<evidence type="ECO:0000313" key="2">
    <source>
        <dbReference type="EMBL" id="MBX8632175.1"/>
    </source>
</evidence>
<keyword evidence="1" id="KW-0472">Membrane</keyword>